<name>A0ABW2LAN0_9BACT</name>
<comment type="caution">
    <text evidence="2">The sequence shown here is derived from an EMBL/GenBank/DDBJ whole genome shotgun (WGS) entry which is preliminary data.</text>
</comment>
<evidence type="ECO:0000256" key="1">
    <source>
        <dbReference type="SAM" id="SignalP"/>
    </source>
</evidence>
<keyword evidence="3" id="KW-1185">Reference proteome</keyword>
<feature type="chain" id="PRO_5047383035" evidence="1">
    <location>
        <begin position="19"/>
        <end position="199"/>
    </location>
</feature>
<protein>
    <submittedName>
        <fullName evidence="2">Uncharacterized protein</fullName>
    </submittedName>
</protein>
<reference evidence="3" key="1">
    <citation type="journal article" date="2019" name="Int. J. Syst. Evol. Microbiol.">
        <title>The Global Catalogue of Microorganisms (GCM) 10K type strain sequencing project: providing services to taxonomists for standard genome sequencing and annotation.</title>
        <authorList>
            <consortium name="The Broad Institute Genomics Platform"/>
            <consortium name="The Broad Institute Genome Sequencing Center for Infectious Disease"/>
            <person name="Wu L."/>
            <person name="Ma J."/>
        </authorList>
    </citation>
    <scope>NUCLEOTIDE SEQUENCE [LARGE SCALE GENOMIC DNA]</scope>
    <source>
        <strain evidence="3">CGMCC 4.1467</strain>
    </source>
</reference>
<organism evidence="2 3">
    <name type="scientific">Haloferula chungangensis</name>
    <dbReference type="NCBI Taxonomy" id="1048331"/>
    <lineage>
        <taxon>Bacteria</taxon>
        <taxon>Pseudomonadati</taxon>
        <taxon>Verrucomicrobiota</taxon>
        <taxon>Verrucomicrobiia</taxon>
        <taxon>Verrucomicrobiales</taxon>
        <taxon>Verrucomicrobiaceae</taxon>
        <taxon>Haloferula</taxon>
    </lineage>
</organism>
<keyword evidence="1" id="KW-0732">Signal</keyword>
<accession>A0ABW2LAN0</accession>
<gene>
    <name evidence="2" type="ORF">ACFQY0_19955</name>
</gene>
<dbReference type="EMBL" id="JBHTBS010000018">
    <property type="protein sequence ID" value="MFC7339477.1"/>
    <property type="molecule type" value="Genomic_DNA"/>
</dbReference>
<evidence type="ECO:0000313" key="3">
    <source>
        <dbReference type="Proteomes" id="UP001596472"/>
    </source>
</evidence>
<feature type="signal peptide" evidence="1">
    <location>
        <begin position="1"/>
        <end position="18"/>
    </location>
</feature>
<dbReference type="RefSeq" id="WP_379716371.1">
    <property type="nucleotide sequence ID" value="NZ_JBHTBS010000018.1"/>
</dbReference>
<dbReference type="Proteomes" id="UP001596472">
    <property type="component" value="Unassembled WGS sequence"/>
</dbReference>
<evidence type="ECO:0000313" key="2">
    <source>
        <dbReference type="EMBL" id="MFC7339477.1"/>
    </source>
</evidence>
<proteinExistence type="predicted"/>
<sequence length="199" mass="21536">MKTSILFLALTSLMAVHADEVSVPPDFVNRMKIDYGGDNLRQAFINAGVPLAGADKVEFDPNQSKLSFSTGETAVNLISALVTERSMGRPGVRDASHVRTALSGKIYRFGGVTLDGVELPNRLKFSPDSSASELDAPDWREAKQYRWGVTNSGVMELRSLEGNLVLTGRLSAIGELLVASPVRTTELALRAESKDTAQR</sequence>